<accession>A0A1V0SLH4</accession>
<evidence type="ECO:0000256" key="1">
    <source>
        <dbReference type="SAM" id="Coils"/>
    </source>
</evidence>
<feature type="coiled-coil region" evidence="1">
    <location>
        <begin position="92"/>
        <end position="140"/>
    </location>
</feature>
<gene>
    <name evidence="2" type="ORF">Klosneuvirus_7_8</name>
</gene>
<proteinExistence type="predicted"/>
<protein>
    <submittedName>
        <fullName evidence="2">Zinc finger protein</fullName>
    </submittedName>
</protein>
<dbReference type="EMBL" id="KY684114">
    <property type="protein sequence ID" value="ARF12563.1"/>
    <property type="molecule type" value="Genomic_DNA"/>
</dbReference>
<name>A0A1V0SLH4_9VIRU</name>
<dbReference type="Gene3D" id="3.30.160.60">
    <property type="entry name" value="Classic Zinc Finger"/>
    <property type="match status" value="1"/>
</dbReference>
<evidence type="ECO:0000313" key="2">
    <source>
        <dbReference type="EMBL" id="ARF12563.1"/>
    </source>
</evidence>
<sequence>MKYECILCNYSTDVKFSYERHLISAKHTKKKIEADKKIHIESKKNPKTDPKICEFCEKEYTTSSNLAKHRKKCKEKQSLIFKIENDKKEQENYYLKEMIKKIEEDKKKLEEDKYKLEEDKNKLEDDKKQLNGIIEHYQKTIDGAGLIIKTSVSALSYVVKNYKNAPVLEKLTDYSYITYKDDKDDADIIEMLYTYHETKTLYKYLGDIIIKAYKKEDPNNQSLWASDPSRLTYIVRELINSKSEWLVDKGGIKTTKYIIKPLMDYLDKYIVNYQDKLATYMVQNITIMSIAETEKISRIQDNYLHVLQEIRNNILQPAILKYIAPYFHVTKLDMLIDKDVNKDTLIINE</sequence>
<organism evidence="2">
    <name type="scientific">Klosneuvirus KNV1</name>
    <dbReference type="NCBI Taxonomy" id="1977640"/>
    <lineage>
        <taxon>Viruses</taxon>
        <taxon>Varidnaviria</taxon>
        <taxon>Bamfordvirae</taxon>
        <taxon>Nucleocytoviricota</taxon>
        <taxon>Megaviricetes</taxon>
        <taxon>Imitervirales</taxon>
        <taxon>Mimiviridae</taxon>
        <taxon>Klosneuvirinae</taxon>
        <taxon>Klosneuvirus</taxon>
    </lineage>
</organism>
<keyword evidence="1" id="KW-0175">Coiled coil</keyword>
<reference evidence="2" key="1">
    <citation type="journal article" date="2017" name="Science">
        <title>Giant viruses with an expanded complement of translation system components.</title>
        <authorList>
            <person name="Schulz F."/>
            <person name="Yutin N."/>
            <person name="Ivanova N.N."/>
            <person name="Ortega D.R."/>
            <person name="Lee T.K."/>
            <person name="Vierheilig J."/>
            <person name="Daims H."/>
            <person name="Horn M."/>
            <person name="Wagner M."/>
            <person name="Jensen G.J."/>
            <person name="Kyrpides N.C."/>
            <person name="Koonin E.V."/>
            <person name="Woyke T."/>
        </authorList>
    </citation>
    <scope>NUCLEOTIDE SEQUENCE</scope>
    <source>
        <strain evidence="2">KNV1</strain>
    </source>
</reference>